<reference evidence="2 3" key="1">
    <citation type="submission" date="2019-02" db="EMBL/GenBank/DDBJ databases">
        <title>Marinobacter halodurans sp. nov., a marine bacterium isolated from sea tidal flat.</title>
        <authorList>
            <person name="Yoo Y."/>
            <person name="Lee D.W."/>
            <person name="Kim B.S."/>
            <person name="Kim J.-J."/>
        </authorList>
    </citation>
    <scope>NUCLEOTIDE SEQUENCE [LARGE SCALE GENOMIC DNA]</scope>
    <source>
        <strain evidence="2 3">YJ-S3-2</strain>
    </source>
</reference>
<evidence type="ECO:0000313" key="3">
    <source>
        <dbReference type="Proteomes" id="UP000313645"/>
    </source>
</evidence>
<dbReference type="RefSeq" id="WP_131482133.1">
    <property type="nucleotide sequence ID" value="NZ_SJDL01000017.1"/>
</dbReference>
<organism evidence="2 3">
    <name type="scientific">Marinobacter halodurans</name>
    <dbReference type="NCBI Taxonomy" id="2528979"/>
    <lineage>
        <taxon>Bacteria</taxon>
        <taxon>Pseudomonadati</taxon>
        <taxon>Pseudomonadota</taxon>
        <taxon>Gammaproteobacteria</taxon>
        <taxon>Pseudomonadales</taxon>
        <taxon>Marinobacteraceae</taxon>
        <taxon>Marinobacter</taxon>
    </lineage>
</organism>
<dbReference type="Proteomes" id="UP000313645">
    <property type="component" value="Unassembled WGS sequence"/>
</dbReference>
<evidence type="ECO:0000313" key="2">
    <source>
        <dbReference type="EMBL" id="TBW55177.1"/>
    </source>
</evidence>
<keyword evidence="1" id="KW-0472">Membrane</keyword>
<name>A0ABY1ZNC7_9GAMM</name>
<gene>
    <name evidence="2" type="ORF">EZI54_12030</name>
</gene>
<proteinExistence type="predicted"/>
<keyword evidence="1" id="KW-1133">Transmembrane helix</keyword>
<keyword evidence="1" id="KW-0812">Transmembrane</keyword>
<protein>
    <submittedName>
        <fullName evidence="2">Uncharacterized protein</fullName>
    </submittedName>
</protein>
<accession>A0ABY1ZNC7</accession>
<evidence type="ECO:0000256" key="1">
    <source>
        <dbReference type="SAM" id="Phobius"/>
    </source>
</evidence>
<comment type="caution">
    <text evidence="2">The sequence shown here is derived from an EMBL/GenBank/DDBJ whole genome shotgun (WGS) entry which is preliminary data.</text>
</comment>
<feature type="transmembrane region" description="Helical" evidence="1">
    <location>
        <begin position="58"/>
        <end position="78"/>
    </location>
</feature>
<keyword evidence="3" id="KW-1185">Reference proteome</keyword>
<sequence length="103" mass="10763">MLNSAVTRILIVLAISLFAIGSTLSHPSNLAVDQAVVSGFSMDMTGDLADDGPSPGDFFVFILTTGVIALVGLQQLAGNTPQPAKQAREVYYPVQPQGPPAQH</sequence>
<dbReference type="EMBL" id="SJDL01000017">
    <property type="protein sequence ID" value="TBW55177.1"/>
    <property type="molecule type" value="Genomic_DNA"/>
</dbReference>